<feature type="chain" id="PRO_5023371219" description="Phosphatidylserine decarboxylase 1 beta chain" evidence="12">
    <location>
        <begin position="1"/>
        <end position="412"/>
    </location>
</feature>
<organism evidence="14 15">
    <name type="scientific">Conidiobolus coronatus (strain ATCC 28846 / CBS 209.66 / NRRL 28638)</name>
    <name type="common">Delacroixia coronata</name>
    <dbReference type="NCBI Taxonomy" id="796925"/>
    <lineage>
        <taxon>Eukaryota</taxon>
        <taxon>Fungi</taxon>
        <taxon>Fungi incertae sedis</taxon>
        <taxon>Zoopagomycota</taxon>
        <taxon>Entomophthoromycotina</taxon>
        <taxon>Entomophthoromycetes</taxon>
        <taxon>Entomophthorales</taxon>
        <taxon>Ancylistaceae</taxon>
        <taxon>Conidiobolus</taxon>
    </lineage>
</organism>
<dbReference type="GO" id="GO:0006122">
    <property type="term" value="P:mitochondrial electron transport, ubiquinol to cytochrome c"/>
    <property type="evidence" value="ECO:0007669"/>
    <property type="project" value="EnsemblFungi"/>
</dbReference>
<comment type="subunit">
    <text evidence="12">Heterodimer of a large membrane-associated beta subunit and a small pyruvoyl-containing alpha subunit.</text>
</comment>
<comment type="pathway">
    <text evidence="12">Phospholipid metabolism; phosphatidylethanolamine biosynthesis; phosphatidylethanolamine from CDP-diacylglycerol: step 2/2.</text>
</comment>
<comment type="subcellular location">
    <molecule>Phosphatidylserine decarboxylase 1 alpha chain</molecule>
    <subcellularLocation>
        <location evidence="12">Mitochondrion inner membrane</location>
        <topology evidence="12">Peripheral membrane protein</topology>
        <orientation evidence="12">Intermembrane side</orientation>
    </subcellularLocation>
    <text evidence="12">Anchored to the mitochondrial inner membrane through its interaction with the integral membrane beta chain.</text>
</comment>
<proteinExistence type="inferred from homology"/>
<keyword evidence="6 12" id="KW-0443">Lipid metabolism</keyword>
<comment type="similarity">
    <text evidence="12">Belongs to the phosphatidylserine decarboxylase family. PSD-B subfamily. Eukaryotic type I sub-subfamily.</text>
</comment>
<keyword evidence="8 12" id="KW-0594">Phospholipid biosynthesis</keyword>
<dbReference type="GO" id="GO:0140042">
    <property type="term" value="P:lipid droplet formation"/>
    <property type="evidence" value="ECO:0007669"/>
    <property type="project" value="EnsemblFungi"/>
</dbReference>
<protein>
    <recommendedName>
        <fullName evidence="12">Phosphatidylserine decarboxylase proenzyme 1, mitochondrial</fullName>
        <ecNumber evidence="12">4.1.1.65</ecNumber>
    </recommendedName>
    <component>
        <recommendedName>
            <fullName evidence="12">Phosphatidylserine decarboxylase 1 beta chain</fullName>
        </recommendedName>
    </component>
    <component>
        <recommendedName>
            <fullName evidence="12">Phosphatidylserine decarboxylase 1 alpha chain</fullName>
        </recommendedName>
    </component>
</protein>
<dbReference type="PANTHER" id="PTHR10067">
    <property type="entry name" value="PHOSPHATIDYLSERINE DECARBOXYLASE"/>
    <property type="match status" value="1"/>
</dbReference>
<dbReference type="OrthoDB" id="4330at2759"/>
<keyword evidence="4 12" id="KW-0210">Decarboxylase</keyword>
<evidence type="ECO:0000256" key="4">
    <source>
        <dbReference type="ARBA" id="ARBA00022793"/>
    </source>
</evidence>
<evidence type="ECO:0000256" key="5">
    <source>
        <dbReference type="ARBA" id="ARBA00022989"/>
    </source>
</evidence>
<gene>
    <name evidence="12" type="primary">PSD1</name>
    <name evidence="14" type="ORF">CONCODRAFT_68561</name>
</gene>
<evidence type="ECO:0000256" key="7">
    <source>
        <dbReference type="ARBA" id="ARBA00023136"/>
    </source>
</evidence>
<evidence type="ECO:0000256" key="6">
    <source>
        <dbReference type="ARBA" id="ARBA00023098"/>
    </source>
</evidence>
<keyword evidence="2 12" id="KW-0444">Lipid biosynthesis</keyword>
<evidence type="ECO:0000256" key="2">
    <source>
        <dbReference type="ARBA" id="ARBA00022516"/>
    </source>
</evidence>
<evidence type="ECO:0000256" key="10">
    <source>
        <dbReference type="ARBA" id="ARBA00023264"/>
    </source>
</evidence>
<dbReference type="InterPro" id="IPR033661">
    <property type="entry name" value="PSD_type1_euk"/>
</dbReference>
<keyword evidence="12" id="KW-0999">Mitochondrion inner membrane</keyword>
<comment type="function">
    <text evidence="12">Catalyzes the formation of phosphatidylethanolamine (PtdEtn) from phosphatidylserine (PtdSer). Plays a central role in phospholipid metabolism and in the interorganelle trafficking of phosphatidylserine.</text>
</comment>
<evidence type="ECO:0000256" key="8">
    <source>
        <dbReference type="ARBA" id="ARBA00023209"/>
    </source>
</evidence>
<keyword evidence="11 12" id="KW-0670">Pyruvate</keyword>
<feature type="topological domain" description="Mitochondrial intermembrane" evidence="12">
    <location>
        <begin position="78"/>
        <end position="445"/>
    </location>
</feature>
<keyword evidence="7 12" id="KW-0472">Membrane</keyword>
<feature type="compositionally biased region" description="Polar residues" evidence="13">
    <location>
        <begin position="20"/>
        <end position="33"/>
    </location>
</feature>
<reference evidence="14 15" key="1">
    <citation type="journal article" date="2015" name="Genome Biol. Evol.">
        <title>Phylogenomic analyses indicate that early fungi evolved digesting cell walls of algal ancestors of land plants.</title>
        <authorList>
            <person name="Chang Y."/>
            <person name="Wang S."/>
            <person name="Sekimoto S."/>
            <person name="Aerts A.L."/>
            <person name="Choi C."/>
            <person name="Clum A."/>
            <person name="LaButti K.M."/>
            <person name="Lindquist E.A."/>
            <person name="Yee Ngan C."/>
            <person name="Ohm R.A."/>
            <person name="Salamov A.A."/>
            <person name="Grigoriev I.V."/>
            <person name="Spatafora J.W."/>
            <person name="Berbee M.L."/>
        </authorList>
    </citation>
    <scope>NUCLEOTIDE SEQUENCE [LARGE SCALE GENOMIC DNA]</scope>
    <source>
        <strain evidence="14 15">NRRL 28638</strain>
    </source>
</reference>
<dbReference type="STRING" id="796925.A0A137PDF1"/>
<evidence type="ECO:0000256" key="13">
    <source>
        <dbReference type="SAM" id="MobiDB-lite"/>
    </source>
</evidence>
<dbReference type="UniPathway" id="UPA00558">
    <property type="reaction ID" value="UER00616"/>
</dbReference>
<feature type="topological domain" description="Mitochondrial matrix" evidence="12">
    <location>
        <begin position="1"/>
        <end position="58"/>
    </location>
</feature>
<comment type="catalytic activity">
    <reaction evidence="12">
        <text>a 1,2-diacyl-sn-glycero-3-phospho-L-serine + H(+) = a 1,2-diacyl-sn-glycero-3-phosphoethanolamine + CO2</text>
        <dbReference type="Rhea" id="RHEA:20828"/>
        <dbReference type="ChEBI" id="CHEBI:15378"/>
        <dbReference type="ChEBI" id="CHEBI:16526"/>
        <dbReference type="ChEBI" id="CHEBI:57262"/>
        <dbReference type="ChEBI" id="CHEBI:64612"/>
        <dbReference type="EC" id="4.1.1.65"/>
    </reaction>
</comment>
<sequence length="445" mass="50932">MWLPPLRRAPTRRPNFFKQPKQNYSQKHNSTHPNNNANNGQERKRFRDRLKSSFTKSPMKWAPIPIGLGFAYFTFMKFFDYKSTQDPDSTPTRYRGPWYFQSYAALPLKSISRLFGAFNEIILPTFLRAPGYKLYAWFFNCNLDEMKDPVLEHYPNLSSFFFRELKDGVRPIADSTLVSPADGRVLHFGEVTGSSIEQIKGVTYSLDDLLGRKPSSPTEYAIKSETFAHADEKEFAQVNGINYSLDDLLEGNEISQPVETPNQNSTEPTSPIPSWHTLKPGNKLFFAVIYLAPGDYHRFHSPSNWVVHSRRHFAGELYSVSPFMAKYFQNLFVLNERVALVGKWRHGFFSMLPVGATNVGSIKIHFDDDLKTNEKRVRNRGTYTEVSYQKVSSFLKGYPLQSGQEIGGFCLGSTIVLVFEAPKNFQFNIEAGQKIKMGERMGDIL</sequence>
<dbReference type="InterPro" id="IPR003817">
    <property type="entry name" value="PS_Dcarbxylase"/>
</dbReference>
<dbReference type="NCBIfam" id="TIGR00163">
    <property type="entry name" value="PS_decarb"/>
    <property type="match status" value="1"/>
</dbReference>
<accession>A0A137PDF1</accession>
<dbReference type="EC" id="4.1.1.65" evidence="12"/>
<dbReference type="GO" id="GO:0006656">
    <property type="term" value="P:phosphatidylcholine biosynthetic process"/>
    <property type="evidence" value="ECO:0007669"/>
    <property type="project" value="EnsemblFungi"/>
</dbReference>
<feature type="region of interest" description="Disordered" evidence="13">
    <location>
        <begin position="9"/>
        <end position="44"/>
    </location>
</feature>
<keyword evidence="3 12" id="KW-0812">Transmembrane</keyword>
<evidence type="ECO:0000256" key="1">
    <source>
        <dbReference type="ARBA" id="ARBA00005189"/>
    </source>
</evidence>
<keyword evidence="15" id="KW-1185">Reference proteome</keyword>
<dbReference type="GO" id="GO:0010636">
    <property type="term" value="P:positive regulation of mitochondrial fusion"/>
    <property type="evidence" value="ECO:0007669"/>
    <property type="project" value="EnsemblFungi"/>
</dbReference>
<keyword evidence="9 12" id="KW-0456">Lyase</keyword>
<dbReference type="Proteomes" id="UP000070444">
    <property type="component" value="Unassembled WGS sequence"/>
</dbReference>
<feature type="active site" description="Charge relay system; for autoendoproteolytic cleavage activity" evidence="12">
    <location>
        <position position="300"/>
    </location>
</feature>
<feature type="active site" description="Charge relay system; for autoendoproteolytic cleavage activity" evidence="12">
    <location>
        <position position="413"/>
    </location>
</feature>
<dbReference type="GO" id="GO:0004609">
    <property type="term" value="F:phosphatidylserine decarboxylase activity"/>
    <property type="evidence" value="ECO:0007669"/>
    <property type="project" value="UniProtKB-UniRule"/>
</dbReference>
<dbReference type="GO" id="GO:0016540">
    <property type="term" value="P:protein autoprocessing"/>
    <property type="evidence" value="ECO:0007669"/>
    <property type="project" value="UniProtKB-UniRule"/>
</dbReference>
<evidence type="ECO:0000256" key="3">
    <source>
        <dbReference type="ARBA" id="ARBA00022692"/>
    </source>
</evidence>
<dbReference type="GO" id="GO:0005789">
    <property type="term" value="C:endoplasmic reticulum membrane"/>
    <property type="evidence" value="ECO:0007669"/>
    <property type="project" value="EnsemblFungi"/>
</dbReference>
<dbReference type="GO" id="GO:0006646">
    <property type="term" value="P:phosphatidylethanolamine biosynthetic process"/>
    <property type="evidence" value="ECO:0007669"/>
    <property type="project" value="UniProtKB-UniRule"/>
</dbReference>
<keyword evidence="10 12" id="KW-1208">Phospholipid metabolism</keyword>
<comment type="PTM">
    <text evidence="12">Is synthesized initially as an inactive proenzyme. Formation of the active enzyme involves a self-maturation process in which the active site pyruvoyl group is generated from an internal serine residue via an autocatalytic post-translational modification. Two non-identical subunits are generated from the proenzyme in this reaction, and the pyruvate is formed at the N-terminus of the alpha chain, which is derived from the carboxyl end of the proenzyme. The autoendoproteolytic cleavage occurs by a canonical serine protease mechanism, in which the side chain hydroxyl group of the serine supplies its oxygen atom to form the C-terminus of the beta chain, while the remainder of the serine residue undergoes an oxidative deamination to produce ammonia and the pyruvoyl prosthetic group on the alpha chain. During this reaction, the Ser that is part of the protease active site of the proenzyme becomes the pyruvoyl prosthetic group, which constitutes an essential element of the active site of the mature decarboxylase.</text>
</comment>
<comment type="subcellular location">
    <molecule>Phosphatidylserine decarboxylase 1 beta chain</molecule>
    <subcellularLocation>
        <location evidence="12">Mitochondrion inner membrane</location>
        <topology evidence="12">Single-pass membrane protein</topology>
        <orientation evidence="12">Intermembrane side</orientation>
    </subcellularLocation>
</comment>
<keyword evidence="12" id="KW-0496">Mitochondrion</keyword>
<evidence type="ECO:0000256" key="11">
    <source>
        <dbReference type="ARBA" id="ARBA00023317"/>
    </source>
</evidence>
<keyword evidence="12" id="KW-0865">Zymogen</keyword>
<name>A0A137PDF1_CONC2</name>
<dbReference type="GO" id="GO:0005743">
    <property type="term" value="C:mitochondrial inner membrane"/>
    <property type="evidence" value="ECO:0007669"/>
    <property type="project" value="UniProtKB-SubCell"/>
</dbReference>
<evidence type="ECO:0000313" key="15">
    <source>
        <dbReference type="Proteomes" id="UP000070444"/>
    </source>
</evidence>
<comment type="pathway">
    <text evidence="1">Lipid metabolism.</text>
</comment>
<feature type="active site" description="Schiff-base intermediate with substrate; via pyruvic acid; for decarboxylase activity" evidence="12">
    <location>
        <position position="413"/>
    </location>
</feature>
<comment type="cofactor">
    <cofactor evidence="12">
        <name>pyruvate</name>
        <dbReference type="ChEBI" id="CHEBI:15361"/>
    </cofactor>
    <text evidence="12">Binds 1 pyruvoyl group covalently per subunit.</text>
</comment>
<dbReference type="GO" id="GO:0010954">
    <property type="term" value="P:positive regulation of protein processing"/>
    <property type="evidence" value="ECO:0007669"/>
    <property type="project" value="EnsemblFungi"/>
</dbReference>
<feature type="chain" id="PRO_5023371221" description="Phosphatidylserine decarboxylase 1 alpha chain" evidence="12">
    <location>
        <begin position="413"/>
        <end position="445"/>
    </location>
</feature>
<evidence type="ECO:0000256" key="12">
    <source>
        <dbReference type="HAMAP-Rule" id="MF_03208"/>
    </source>
</evidence>
<dbReference type="EMBL" id="KQ964442">
    <property type="protein sequence ID" value="KXN73034.1"/>
    <property type="molecule type" value="Genomic_DNA"/>
</dbReference>
<feature type="modified residue" description="Pyruvic acid (Ser); by autocatalysis" evidence="12">
    <location>
        <position position="413"/>
    </location>
</feature>
<dbReference type="PANTHER" id="PTHR10067:SF6">
    <property type="entry name" value="PHOSPHATIDYLSERINE DECARBOXYLASE PROENZYME, MITOCHONDRIAL"/>
    <property type="match status" value="1"/>
</dbReference>
<feature type="active site" description="Charge relay system; for autoendoproteolytic cleavage activity" evidence="12">
    <location>
        <position position="182"/>
    </location>
</feature>
<evidence type="ECO:0000313" key="14">
    <source>
        <dbReference type="EMBL" id="KXN73034.1"/>
    </source>
</evidence>
<feature type="site" description="Cleavage (non-hydrolytic); by autocatalysis" evidence="12">
    <location>
        <begin position="412"/>
        <end position="413"/>
    </location>
</feature>
<evidence type="ECO:0000256" key="9">
    <source>
        <dbReference type="ARBA" id="ARBA00023239"/>
    </source>
</evidence>
<dbReference type="InterPro" id="IPR033177">
    <property type="entry name" value="PSD-B"/>
</dbReference>
<dbReference type="OMA" id="RWVANQC"/>
<dbReference type="Pfam" id="PF02666">
    <property type="entry name" value="PS_Dcarbxylase"/>
    <property type="match status" value="2"/>
</dbReference>
<dbReference type="HAMAP" id="MF_03208">
    <property type="entry name" value="PS_decarb_PSD_B_type1_euk"/>
    <property type="match status" value="1"/>
</dbReference>
<keyword evidence="5 12" id="KW-1133">Transmembrane helix</keyword>
<dbReference type="GO" id="GO:0005811">
    <property type="term" value="C:lipid droplet"/>
    <property type="evidence" value="ECO:0007669"/>
    <property type="project" value="EnsemblFungi"/>
</dbReference>
<dbReference type="AlphaFoldDB" id="A0A137PDF1"/>